<dbReference type="Proteomes" id="UP000249754">
    <property type="component" value="Unassembled WGS sequence"/>
</dbReference>
<dbReference type="RefSeq" id="WP_146610796.1">
    <property type="nucleotide sequence ID" value="NZ_QLLR01000002.1"/>
</dbReference>
<accession>A0A327TC06</accession>
<protein>
    <submittedName>
        <fullName evidence="1">Uncharacterized protein</fullName>
    </submittedName>
</protein>
<reference evidence="1 2" key="1">
    <citation type="submission" date="2018-06" db="EMBL/GenBank/DDBJ databases">
        <title>Genomic Encyclopedia of Archaeal and Bacterial Type Strains, Phase II (KMG-II): from individual species to whole genera.</title>
        <authorList>
            <person name="Goeker M."/>
        </authorList>
    </citation>
    <scope>NUCLEOTIDE SEQUENCE [LARGE SCALE GENOMIC DNA]</scope>
    <source>
        <strain evidence="1 2">DSM 14825</strain>
    </source>
</reference>
<comment type="caution">
    <text evidence="1">The sequence shown here is derived from an EMBL/GenBank/DDBJ whole genome shotgun (WGS) entry which is preliminary data.</text>
</comment>
<dbReference type="AlphaFoldDB" id="A0A327TC06"/>
<proteinExistence type="predicted"/>
<evidence type="ECO:0000313" key="2">
    <source>
        <dbReference type="Proteomes" id="UP000249754"/>
    </source>
</evidence>
<dbReference type="EMBL" id="QLLR01000002">
    <property type="protein sequence ID" value="RAJ35437.1"/>
    <property type="molecule type" value="Genomic_DNA"/>
</dbReference>
<evidence type="ECO:0000313" key="1">
    <source>
        <dbReference type="EMBL" id="RAJ35437.1"/>
    </source>
</evidence>
<dbReference type="OrthoDB" id="9804725at2"/>
<name>A0A327TC06_9SPHI</name>
<sequence>MKIHLISYGDAEYASQRDFFKETALASHFFDQVTVFTPEDIDPAFSTYFEDTLSYRKGGGFWIWKPYFVQKTLESMEENDILIYCDAGCMINNKGEKRFKEYIELLNQSKTGCLSFELPHKEIEYTKQEVFDYFKTSEAVIRSNQLVAGVLLLRKCAHTTLLVNKWYGALCENPLLFTDDKDKNAQHSEFIDHRHDQSIFSVLRKTYQSGIIPDETYFLDFVRDGQPYPIWAARLK</sequence>
<organism evidence="1 2">
    <name type="scientific">Pedobacter cryoconitis</name>
    <dbReference type="NCBI Taxonomy" id="188932"/>
    <lineage>
        <taxon>Bacteria</taxon>
        <taxon>Pseudomonadati</taxon>
        <taxon>Bacteroidota</taxon>
        <taxon>Sphingobacteriia</taxon>
        <taxon>Sphingobacteriales</taxon>
        <taxon>Sphingobacteriaceae</taxon>
        <taxon>Pedobacter</taxon>
    </lineage>
</organism>
<gene>
    <name evidence="1" type="ORF">LY11_00680</name>
</gene>